<keyword evidence="7" id="KW-0804">Transcription</keyword>
<dbReference type="FunFam" id="3.30.160.60:FF:000100">
    <property type="entry name" value="Zinc finger 45-like"/>
    <property type="match status" value="2"/>
</dbReference>
<name>A0A6J2JQB2_BOMMA</name>
<evidence type="ECO:0000256" key="2">
    <source>
        <dbReference type="ARBA" id="ARBA00022723"/>
    </source>
</evidence>
<gene>
    <name evidence="15" type="primary">LOC114244215</name>
</gene>
<evidence type="ECO:0000256" key="8">
    <source>
        <dbReference type="ARBA" id="ARBA00023242"/>
    </source>
</evidence>
<feature type="domain" description="C2H2-type" evidence="12">
    <location>
        <begin position="497"/>
        <end position="525"/>
    </location>
</feature>
<feature type="binding site" evidence="10">
    <location>
        <position position="7"/>
    </location>
    <ligand>
        <name>Zn(2+)</name>
        <dbReference type="ChEBI" id="CHEBI:29105"/>
    </ligand>
</feature>
<evidence type="ECO:0000256" key="5">
    <source>
        <dbReference type="ARBA" id="ARBA00022833"/>
    </source>
</evidence>
<dbReference type="SMART" id="SM00868">
    <property type="entry name" value="zf-AD"/>
    <property type="match status" value="1"/>
</dbReference>
<dbReference type="Pfam" id="PF00096">
    <property type="entry name" value="zf-C2H2"/>
    <property type="match status" value="4"/>
</dbReference>
<dbReference type="GO" id="GO:0008270">
    <property type="term" value="F:zinc ion binding"/>
    <property type="evidence" value="ECO:0007669"/>
    <property type="project" value="UniProtKB-UniRule"/>
</dbReference>
<evidence type="ECO:0000313" key="15">
    <source>
        <dbReference type="RefSeq" id="XP_028031765.1"/>
    </source>
</evidence>
<feature type="binding site" evidence="10">
    <location>
        <position position="10"/>
    </location>
    <ligand>
        <name>Zn(2+)</name>
        <dbReference type="ChEBI" id="CHEBI:29105"/>
    </ligand>
</feature>
<dbReference type="InterPro" id="IPR013087">
    <property type="entry name" value="Znf_C2H2_type"/>
</dbReference>
<keyword evidence="6" id="KW-0805">Transcription regulation</keyword>
<evidence type="ECO:0000256" key="3">
    <source>
        <dbReference type="ARBA" id="ARBA00022737"/>
    </source>
</evidence>
<dbReference type="Pfam" id="PF07776">
    <property type="entry name" value="zf-AD"/>
    <property type="match status" value="1"/>
</dbReference>
<evidence type="ECO:0000256" key="11">
    <source>
        <dbReference type="SAM" id="MobiDB-lite"/>
    </source>
</evidence>
<dbReference type="RefSeq" id="XP_028031765.1">
    <property type="nucleotide sequence ID" value="XM_028175964.1"/>
</dbReference>
<proteinExistence type="predicted"/>
<evidence type="ECO:0000313" key="14">
    <source>
        <dbReference type="Proteomes" id="UP000504629"/>
    </source>
</evidence>
<feature type="domain" description="ZAD" evidence="13">
    <location>
        <begin position="5"/>
        <end position="75"/>
    </location>
</feature>
<dbReference type="FunFam" id="3.30.160.60:FF:000099">
    <property type="entry name" value="Zinc finger protein 79"/>
    <property type="match status" value="1"/>
</dbReference>
<evidence type="ECO:0000256" key="10">
    <source>
        <dbReference type="PROSITE-ProRule" id="PRU01263"/>
    </source>
</evidence>
<dbReference type="SUPFAM" id="SSF57667">
    <property type="entry name" value="beta-beta-alpha zinc fingers"/>
    <property type="match status" value="3"/>
</dbReference>
<feature type="binding site" evidence="10">
    <location>
        <position position="48"/>
    </location>
    <ligand>
        <name>Zn(2+)</name>
        <dbReference type="ChEBI" id="CHEBI:29105"/>
    </ligand>
</feature>
<keyword evidence="14" id="KW-1185">Reference proteome</keyword>
<dbReference type="Gene3D" id="3.30.160.60">
    <property type="entry name" value="Classic Zinc Finger"/>
    <property type="match status" value="5"/>
</dbReference>
<keyword evidence="4 9" id="KW-0863">Zinc-finger</keyword>
<feature type="domain" description="C2H2-type" evidence="12">
    <location>
        <begin position="666"/>
        <end position="693"/>
    </location>
</feature>
<feature type="region of interest" description="Disordered" evidence="11">
    <location>
        <begin position="752"/>
        <end position="779"/>
    </location>
</feature>
<feature type="binding site" evidence="10">
    <location>
        <position position="51"/>
    </location>
    <ligand>
        <name>Zn(2+)</name>
        <dbReference type="ChEBI" id="CHEBI:29105"/>
    </ligand>
</feature>
<dbReference type="GO" id="GO:0005634">
    <property type="term" value="C:nucleus"/>
    <property type="evidence" value="ECO:0007669"/>
    <property type="project" value="UniProtKB-SubCell"/>
</dbReference>
<protein>
    <submittedName>
        <fullName evidence="15">Zinc finger protein 616-like</fullName>
    </submittedName>
</protein>
<keyword evidence="5 10" id="KW-0862">Zinc</keyword>
<accession>A0A6J2JQB2</accession>
<evidence type="ECO:0000256" key="4">
    <source>
        <dbReference type="ARBA" id="ARBA00022771"/>
    </source>
</evidence>
<evidence type="ECO:0000259" key="13">
    <source>
        <dbReference type="PROSITE" id="PS51915"/>
    </source>
</evidence>
<dbReference type="PANTHER" id="PTHR24379:SF121">
    <property type="entry name" value="C2H2-TYPE DOMAIN-CONTAINING PROTEIN"/>
    <property type="match status" value="1"/>
</dbReference>
<dbReference type="PROSITE" id="PS51915">
    <property type="entry name" value="ZAD"/>
    <property type="match status" value="1"/>
</dbReference>
<feature type="domain" description="C2H2-type" evidence="12">
    <location>
        <begin position="524"/>
        <end position="552"/>
    </location>
</feature>
<evidence type="ECO:0000259" key="12">
    <source>
        <dbReference type="PROSITE" id="PS50157"/>
    </source>
</evidence>
<dbReference type="AlphaFoldDB" id="A0A6J2JQB2"/>
<organism evidence="14 15">
    <name type="scientific">Bombyx mandarina</name>
    <name type="common">Wild silk moth</name>
    <name type="synonym">Wild silkworm</name>
    <dbReference type="NCBI Taxonomy" id="7092"/>
    <lineage>
        <taxon>Eukaryota</taxon>
        <taxon>Metazoa</taxon>
        <taxon>Ecdysozoa</taxon>
        <taxon>Arthropoda</taxon>
        <taxon>Hexapoda</taxon>
        <taxon>Insecta</taxon>
        <taxon>Pterygota</taxon>
        <taxon>Neoptera</taxon>
        <taxon>Endopterygota</taxon>
        <taxon>Lepidoptera</taxon>
        <taxon>Glossata</taxon>
        <taxon>Ditrysia</taxon>
        <taxon>Bombycoidea</taxon>
        <taxon>Bombycidae</taxon>
        <taxon>Bombycinae</taxon>
        <taxon>Bombyx</taxon>
    </lineage>
</organism>
<feature type="domain" description="C2H2-type" evidence="12">
    <location>
        <begin position="722"/>
        <end position="745"/>
    </location>
</feature>
<keyword evidence="8" id="KW-0539">Nucleus</keyword>
<dbReference type="SUPFAM" id="SSF57716">
    <property type="entry name" value="Glucocorticoid receptor-like (DNA-binding domain)"/>
    <property type="match status" value="1"/>
</dbReference>
<evidence type="ECO:0000256" key="1">
    <source>
        <dbReference type="ARBA" id="ARBA00004123"/>
    </source>
</evidence>
<dbReference type="OrthoDB" id="9439903at2759"/>
<dbReference type="Proteomes" id="UP000504629">
    <property type="component" value="Unplaced"/>
</dbReference>
<evidence type="ECO:0000256" key="7">
    <source>
        <dbReference type="ARBA" id="ARBA00023163"/>
    </source>
</evidence>
<evidence type="ECO:0000256" key="9">
    <source>
        <dbReference type="PROSITE-ProRule" id="PRU00042"/>
    </source>
</evidence>
<reference evidence="15" key="1">
    <citation type="submission" date="2025-08" db="UniProtKB">
        <authorList>
            <consortium name="RefSeq"/>
        </authorList>
    </citation>
    <scope>IDENTIFICATION</scope>
    <source>
        <tissue evidence="15">Silk gland</tissue>
    </source>
</reference>
<dbReference type="KEGG" id="bman:114244215"/>
<dbReference type="PROSITE" id="PS00028">
    <property type="entry name" value="ZINC_FINGER_C2H2_1"/>
    <property type="match status" value="8"/>
</dbReference>
<dbReference type="InterPro" id="IPR012934">
    <property type="entry name" value="Znf_AD"/>
</dbReference>
<comment type="subcellular location">
    <subcellularLocation>
        <location evidence="1">Nucleus</location>
    </subcellularLocation>
</comment>
<dbReference type="PROSITE" id="PS50157">
    <property type="entry name" value="ZINC_FINGER_C2H2_2"/>
    <property type="match status" value="6"/>
</dbReference>
<dbReference type="InterPro" id="IPR036236">
    <property type="entry name" value="Znf_C2H2_sf"/>
</dbReference>
<keyword evidence="3" id="KW-0677">Repeat</keyword>
<keyword evidence="2 10" id="KW-0479">Metal-binding</keyword>
<feature type="domain" description="C2H2-type" evidence="12">
    <location>
        <begin position="694"/>
        <end position="721"/>
    </location>
</feature>
<dbReference type="PANTHER" id="PTHR24379">
    <property type="entry name" value="KRAB AND ZINC FINGER DOMAIN-CONTAINING"/>
    <property type="match status" value="1"/>
</dbReference>
<evidence type="ECO:0000256" key="6">
    <source>
        <dbReference type="ARBA" id="ARBA00023015"/>
    </source>
</evidence>
<dbReference type="GeneID" id="114244215"/>
<dbReference type="SMART" id="SM00355">
    <property type="entry name" value="ZnF_C2H2"/>
    <property type="match status" value="13"/>
</dbReference>
<sequence length="800" mass="92939">MLDLKACFVCFSVETKLINLDREKVRKDFNLISGLQTKPGEGLPEYLCVYCLAFVKRSIKFREKCKRAHFALQEILQNCKEIKTYHLTSFDGKRLGIGPQLSYVDLDKTHYEQTKFQWVKHNRIITTTGDIIPVAHCSTLANQDIFFEIEVKNNELSEKVKTEVVEEQFVKSLTKNETYEDTNLDAGVDDDYYDTEVQNDSDGQETLFPVMSCDINKDENDKADEEYANVYPISVKEAKAALEVHRLYSSNGKHMCSICSKRHNSAERHKIHLRMHDKHISGKYHCKICNYYYKTEFLLQSHMTEKHMYKYVCTKCKEVNFDRASAKQHFIWTHMQKGHKKDDTWYKNRPTWLSSRGGKRIKGSKHSKTPVTTSRKFSKLPEDFLVYSPISHLEQYQLVQDRKKTNNYLDSLFKCELCYRGFRESTTYEKHMKKHDPTVSGNVQCDMCKLYFLNQRKLYKHMSCTHLFKYSCRLCSFVCVNRGQAHAHYRWHKNVTYPCPHCDKVFKKISTQLTHIRLKHPSNNICNLCGHSFVGENGLYCHKQIAHSVEERELSQSVSVNPSDSMYCAACGIQFLNEEAFNTHLGSSNKHATVNESILMKRKPGAARGGGRGRPARTHALASHIVNNGLTTSTNCEVCGKFLSNDVQARKHYETEHPGTEYLKRYMCDVCGHTTRQYANLMVHMRTHTNEKPYECPQCDRRFSMPSNRDRHIAVHTGEKRYQCHHCNRRFTQSNAVKLHIQTVHLKIPYAPWDKKNRKRRKDVEPAPAPPALPCPPPQHKVLLEAQGDYLNAYITYNDV</sequence>
<feature type="compositionally biased region" description="Pro residues" evidence="11">
    <location>
        <begin position="767"/>
        <end position="779"/>
    </location>
</feature>
<feature type="domain" description="C2H2-type" evidence="12">
    <location>
        <begin position="413"/>
        <end position="435"/>
    </location>
</feature>